<evidence type="ECO:0000256" key="1">
    <source>
        <dbReference type="ARBA" id="ARBA00022448"/>
    </source>
</evidence>
<dbReference type="Proteomes" id="UP000295793">
    <property type="component" value="Unassembled WGS sequence"/>
</dbReference>
<gene>
    <name evidence="9" type="ORF">BCF53_11479</name>
</gene>
<keyword evidence="3" id="KW-0997">Cell inner membrane</keyword>
<evidence type="ECO:0000256" key="7">
    <source>
        <dbReference type="ARBA" id="ARBA00023136"/>
    </source>
</evidence>
<proteinExistence type="predicted"/>
<dbReference type="InterPro" id="IPR003593">
    <property type="entry name" value="AAA+_ATPase"/>
</dbReference>
<dbReference type="AlphaFoldDB" id="A0A4R3I147"/>
<dbReference type="PANTHER" id="PTHR42781">
    <property type="entry name" value="SPERMIDINE/PUTRESCINE IMPORT ATP-BINDING PROTEIN POTA"/>
    <property type="match status" value="1"/>
</dbReference>
<protein>
    <submittedName>
        <fullName evidence="9">Thiamine transport system ATP-binding protein</fullName>
    </submittedName>
</protein>
<dbReference type="InterPro" id="IPR027417">
    <property type="entry name" value="P-loop_NTPase"/>
</dbReference>
<organism evidence="9 10">
    <name type="scientific">Reinekea marinisedimentorum</name>
    <dbReference type="NCBI Taxonomy" id="230495"/>
    <lineage>
        <taxon>Bacteria</taxon>
        <taxon>Pseudomonadati</taxon>
        <taxon>Pseudomonadota</taxon>
        <taxon>Gammaproteobacteria</taxon>
        <taxon>Oceanospirillales</taxon>
        <taxon>Saccharospirillaceae</taxon>
        <taxon>Reinekea</taxon>
    </lineage>
</organism>
<keyword evidence="6" id="KW-1278">Translocase</keyword>
<keyword evidence="5 9" id="KW-0067">ATP-binding</keyword>
<evidence type="ECO:0000256" key="3">
    <source>
        <dbReference type="ARBA" id="ARBA00022519"/>
    </source>
</evidence>
<dbReference type="OrthoDB" id="9802264at2"/>
<evidence type="ECO:0000259" key="8">
    <source>
        <dbReference type="PROSITE" id="PS50893"/>
    </source>
</evidence>
<dbReference type="InterPro" id="IPR017871">
    <property type="entry name" value="ABC_transporter-like_CS"/>
</dbReference>
<feature type="domain" description="ABC transporter" evidence="8">
    <location>
        <begin position="2"/>
        <end position="225"/>
    </location>
</feature>
<comment type="caution">
    <text evidence="9">The sequence shown here is derived from an EMBL/GenBank/DDBJ whole genome shotgun (WGS) entry which is preliminary data.</text>
</comment>
<dbReference type="EMBL" id="SLZR01000014">
    <property type="protein sequence ID" value="TCS38914.1"/>
    <property type="molecule type" value="Genomic_DNA"/>
</dbReference>
<dbReference type="SMART" id="SM00382">
    <property type="entry name" value="AAA"/>
    <property type="match status" value="1"/>
</dbReference>
<evidence type="ECO:0000256" key="2">
    <source>
        <dbReference type="ARBA" id="ARBA00022475"/>
    </source>
</evidence>
<accession>A0A4R3I147</accession>
<evidence type="ECO:0000256" key="6">
    <source>
        <dbReference type="ARBA" id="ARBA00022967"/>
    </source>
</evidence>
<dbReference type="GO" id="GO:0005524">
    <property type="term" value="F:ATP binding"/>
    <property type="evidence" value="ECO:0007669"/>
    <property type="project" value="UniProtKB-KW"/>
</dbReference>
<reference evidence="9 10" key="1">
    <citation type="submission" date="2019-03" db="EMBL/GenBank/DDBJ databases">
        <title>Genomic Encyclopedia of Archaeal and Bacterial Type Strains, Phase II (KMG-II): from individual species to whole genera.</title>
        <authorList>
            <person name="Goeker M."/>
        </authorList>
    </citation>
    <scope>NUCLEOTIDE SEQUENCE [LARGE SCALE GENOMIC DNA]</scope>
    <source>
        <strain evidence="9 10">DSM 15388</strain>
    </source>
</reference>
<dbReference type="Pfam" id="PF00005">
    <property type="entry name" value="ABC_tran"/>
    <property type="match status" value="1"/>
</dbReference>
<evidence type="ECO:0000256" key="5">
    <source>
        <dbReference type="ARBA" id="ARBA00022840"/>
    </source>
</evidence>
<evidence type="ECO:0000313" key="9">
    <source>
        <dbReference type="EMBL" id="TCS38914.1"/>
    </source>
</evidence>
<evidence type="ECO:0000313" key="10">
    <source>
        <dbReference type="Proteomes" id="UP000295793"/>
    </source>
</evidence>
<keyword evidence="7" id="KW-0472">Membrane</keyword>
<dbReference type="PANTHER" id="PTHR42781:SF1">
    <property type="entry name" value="THIAMINE IMPORT ATP-BINDING PROTEIN THIQ"/>
    <property type="match status" value="1"/>
</dbReference>
<keyword evidence="4" id="KW-0547">Nucleotide-binding</keyword>
<dbReference type="Gene3D" id="3.40.50.300">
    <property type="entry name" value="P-loop containing nucleotide triphosphate hydrolases"/>
    <property type="match status" value="1"/>
</dbReference>
<keyword evidence="1" id="KW-0813">Transport</keyword>
<dbReference type="SUPFAM" id="SSF52540">
    <property type="entry name" value="P-loop containing nucleoside triphosphate hydrolases"/>
    <property type="match status" value="1"/>
</dbReference>
<dbReference type="PROSITE" id="PS00211">
    <property type="entry name" value="ABC_TRANSPORTER_1"/>
    <property type="match status" value="1"/>
</dbReference>
<keyword evidence="10" id="KW-1185">Reference proteome</keyword>
<dbReference type="InterPro" id="IPR003439">
    <property type="entry name" value="ABC_transporter-like_ATP-bd"/>
</dbReference>
<dbReference type="InterPro" id="IPR050093">
    <property type="entry name" value="ABC_SmlMolc_Importer"/>
</dbReference>
<evidence type="ECO:0000256" key="4">
    <source>
        <dbReference type="ARBA" id="ARBA00022741"/>
    </source>
</evidence>
<name>A0A4R3I147_9GAMM</name>
<sequence length="226" mass="25048">MLKADRLVACRENKRFEWSFELATGQLMAVVGESGIGKSTLISTLLGFHPTESGTVYWNNQPVNHLPVKERPFGVLFQQNNLFEHLTVFQNIALGLNVHAKLSESEQALLRQAAERFGLGSLLKKRASDLSGGQQQRVALARVFLQNKPVLLLDEPFSSLDKNLRDEGINWVKDIQAEHASTVILVTHHLDEINSSVDSILQARSSSHWHQQATAQGSTAGFSPTN</sequence>
<dbReference type="GO" id="GO:0016887">
    <property type="term" value="F:ATP hydrolysis activity"/>
    <property type="evidence" value="ECO:0007669"/>
    <property type="project" value="InterPro"/>
</dbReference>
<dbReference type="PROSITE" id="PS50893">
    <property type="entry name" value="ABC_TRANSPORTER_2"/>
    <property type="match status" value="1"/>
</dbReference>
<dbReference type="RefSeq" id="WP_132702722.1">
    <property type="nucleotide sequence ID" value="NZ_SLZR01000014.1"/>
</dbReference>
<keyword evidence="2" id="KW-1003">Cell membrane</keyword>